<evidence type="ECO:0000313" key="1">
    <source>
        <dbReference type="EMBL" id="KAH3883394.1"/>
    </source>
</evidence>
<keyword evidence="2" id="KW-1185">Reference proteome</keyword>
<protein>
    <submittedName>
        <fullName evidence="1">Uncharacterized protein</fullName>
    </submittedName>
</protein>
<accession>A0A9D4RWC5</accession>
<comment type="caution">
    <text evidence="1">The sequence shown here is derived from an EMBL/GenBank/DDBJ whole genome shotgun (WGS) entry which is preliminary data.</text>
</comment>
<dbReference type="EMBL" id="JAIWYP010000001">
    <property type="protein sequence ID" value="KAH3883394.1"/>
    <property type="molecule type" value="Genomic_DNA"/>
</dbReference>
<evidence type="ECO:0000313" key="2">
    <source>
        <dbReference type="Proteomes" id="UP000828390"/>
    </source>
</evidence>
<reference evidence="1" key="1">
    <citation type="journal article" date="2019" name="bioRxiv">
        <title>The Genome of the Zebra Mussel, Dreissena polymorpha: A Resource for Invasive Species Research.</title>
        <authorList>
            <person name="McCartney M.A."/>
            <person name="Auch B."/>
            <person name="Kono T."/>
            <person name="Mallez S."/>
            <person name="Zhang Y."/>
            <person name="Obille A."/>
            <person name="Becker A."/>
            <person name="Abrahante J.E."/>
            <person name="Garbe J."/>
            <person name="Badalamenti J.P."/>
            <person name="Herman A."/>
            <person name="Mangelson H."/>
            <person name="Liachko I."/>
            <person name="Sullivan S."/>
            <person name="Sone E.D."/>
            <person name="Koren S."/>
            <person name="Silverstein K.A.T."/>
            <person name="Beckman K.B."/>
            <person name="Gohl D.M."/>
        </authorList>
    </citation>
    <scope>NUCLEOTIDE SEQUENCE</scope>
    <source>
        <strain evidence="1">Duluth1</strain>
        <tissue evidence="1">Whole animal</tissue>
    </source>
</reference>
<dbReference type="Proteomes" id="UP000828390">
    <property type="component" value="Unassembled WGS sequence"/>
</dbReference>
<proteinExistence type="predicted"/>
<dbReference type="AlphaFoldDB" id="A0A9D4RWC5"/>
<name>A0A9D4RWC5_DREPO</name>
<reference evidence="1" key="2">
    <citation type="submission" date="2020-11" db="EMBL/GenBank/DDBJ databases">
        <authorList>
            <person name="McCartney M.A."/>
            <person name="Auch B."/>
            <person name="Kono T."/>
            <person name="Mallez S."/>
            <person name="Becker A."/>
            <person name="Gohl D.M."/>
            <person name="Silverstein K.A.T."/>
            <person name="Koren S."/>
            <person name="Bechman K.B."/>
            <person name="Herman A."/>
            <person name="Abrahante J.E."/>
            <person name="Garbe J."/>
        </authorList>
    </citation>
    <scope>NUCLEOTIDE SEQUENCE</scope>
    <source>
        <strain evidence="1">Duluth1</strain>
        <tissue evidence="1">Whole animal</tissue>
    </source>
</reference>
<organism evidence="1 2">
    <name type="scientific">Dreissena polymorpha</name>
    <name type="common">Zebra mussel</name>
    <name type="synonym">Mytilus polymorpha</name>
    <dbReference type="NCBI Taxonomy" id="45954"/>
    <lineage>
        <taxon>Eukaryota</taxon>
        <taxon>Metazoa</taxon>
        <taxon>Spiralia</taxon>
        <taxon>Lophotrochozoa</taxon>
        <taxon>Mollusca</taxon>
        <taxon>Bivalvia</taxon>
        <taxon>Autobranchia</taxon>
        <taxon>Heteroconchia</taxon>
        <taxon>Euheterodonta</taxon>
        <taxon>Imparidentia</taxon>
        <taxon>Neoheterodontei</taxon>
        <taxon>Myida</taxon>
        <taxon>Dreissenoidea</taxon>
        <taxon>Dreissenidae</taxon>
        <taxon>Dreissena</taxon>
    </lineage>
</organism>
<gene>
    <name evidence="1" type="ORF">DPMN_007349</name>
</gene>
<sequence length="81" mass="9136">MGGGKLQRARHDHRLSAWGFSRKTVDCPLKVGTEGLVLRVFCRPVVVGLVIFKKNRRLPPFSETGRRSLFTGPTGLFTRLR</sequence>